<name>A0A8S1X698_PAROT</name>
<protein>
    <recommendedName>
        <fullName evidence="3">Ubiquitin-like domain-containing protein</fullName>
    </recommendedName>
</protein>
<sequence length="1297" mass="153020">MEKIYKVHIDNLDKDIQVDINDNETLEKLVEKIRDLQKLPFQNVDVFCENNKLDVKFKINVLNINNSSSINVKLFYYVKVKVTNEMQESCEISKINIYDKLACLNKQIYNEFGISNYHLDLYQGQTLLEPYQSLYQQQILKDCDLRCVVKPTFLVEYKSEVYTFFTLLNEDFKNINEKVKQRLNLKLDFELIYNEQVINNEGDNYYNYSIPQNQKLELKILDSVILIVSSVETQSFKVSKSVQIQELTTYLKQLYSITEEVSLTKGNQKLLPEQTVQELKLKDYEILKLEQITMSDLYLINNLNPKQQFKKKIDIPITLKFLQDLPQFKEKKIHFYNSSQQQLSNQDEIKLEPKITIYYKEISQSQIFSWLQIGFLNKQTQVKIIKKVPQNDIIDKYIQELVGTQQSNFWLGDQQISKGHTFEGIGAQNNDCITFEVIKRSVLVSYREQNHIIEVQDDWTFAKLKQTLLHQFQNSTNNYCLIHRDAQPELHQNILAIYKEGDVILFTDQKPSLVINQSRILDNMIPITIYIVDKQDEITLKVKCNTTVQNLIDKFKKLFQINASINFILKLNQNRLQETFEINSTHSNAKFFIEQFIIYYIKLMLVKFYCIQFGQTYVIPVDPKSVLQQVVDSIKQEFRFNDATSATAYINGKIINCDLTIEKLNIGENSKINLQFFLSEYINFQLKEDGKQVKTLIMNIYISILEAERQLAMHILTDYHVEIILNDKKLCKSTSLYSIGSEKVHKFQMKVNLQIKNLDKLYFFRFSVFDTISNIKQKIRNQLQIKGGFWMFYNDRIQIDKMDNMEETIYSLQIPNYQTLTINRQQHITFVYKFNQCAEQYQIQTNQSLRDKLDEIRRKHRVLNNSEYQIKCNGQVVPELPISKDKEFLIEDVIEVEENKDESTIITIINFFNKTNRELKVVNIKQTLGALKNIIKNQNDKCTNVEFIFHGNQQLDDDNKTFQQLGFESNKHYLIQYVLYESKKSSRNNIKQQQIKQYRKDIFEHNKKQHLTTISHNRIYFTENENFNEGDKTDNTNNIIVNINCNQGNQDFQIPQQVIIDENMIISQSIIYKAIQKYKDTFILKYNDRPVDIGKSLKELGIENDSIIEVALYTDYQKQVVSQDEDQVNNADVIIQIQFFKDGIQRMEQKKYNLYTIKFALIKKALLTEYQLPDNYELMYNGNRVNLNSNIQGVIKESENLFILEEQVNSNDRKRVTLVLKMIPDGSPKNQSIQVDKELELSSLYHLVQQKIKQQNFTLFYDGEAIKNQKETFLELKDDREEEVEVLLEDVPSSNIL</sequence>
<dbReference type="OrthoDB" id="308994at2759"/>
<reference evidence="1" key="1">
    <citation type="submission" date="2021-01" db="EMBL/GenBank/DDBJ databases">
        <authorList>
            <consortium name="Genoscope - CEA"/>
            <person name="William W."/>
        </authorList>
    </citation>
    <scope>NUCLEOTIDE SEQUENCE</scope>
</reference>
<dbReference type="EMBL" id="CAJJDP010000111">
    <property type="protein sequence ID" value="CAD8196375.1"/>
    <property type="molecule type" value="Genomic_DNA"/>
</dbReference>
<proteinExistence type="predicted"/>
<evidence type="ECO:0008006" key="3">
    <source>
        <dbReference type="Google" id="ProtNLM"/>
    </source>
</evidence>
<keyword evidence="2" id="KW-1185">Reference proteome</keyword>
<accession>A0A8S1X698</accession>
<dbReference type="Proteomes" id="UP000683925">
    <property type="component" value="Unassembled WGS sequence"/>
</dbReference>
<evidence type="ECO:0000313" key="2">
    <source>
        <dbReference type="Proteomes" id="UP000683925"/>
    </source>
</evidence>
<gene>
    <name evidence="1" type="ORF">POCTA_138.1.T1110146</name>
</gene>
<evidence type="ECO:0000313" key="1">
    <source>
        <dbReference type="EMBL" id="CAD8196375.1"/>
    </source>
</evidence>
<comment type="caution">
    <text evidence="1">The sequence shown here is derived from an EMBL/GenBank/DDBJ whole genome shotgun (WGS) entry which is preliminary data.</text>
</comment>
<organism evidence="1 2">
    <name type="scientific">Paramecium octaurelia</name>
    <dbReference type="NCBI Taxonomy" id="43137"/>
    <lineage>
        <taxon>Eukaryota</taxon>
        <taxon>Sar</taxon>
        <taxon>Alveolata</taxon>
        <taxon>Ciliophora</taxon>
        <taxon>Intramacronucleata</taxon>
        <taxon>Oligohymenophorea</taxon>
        <taxon>Peniculida</taxon>
        <taxon>Parameciidae</taxon>
        <taxon>Paramecium</taxon>
    </lineage>
</organism>